<dbReference type="EMBL" id="SDMP01000018">
    <property type="protein sequence ID" value="RYQ96379.1"/>
    <property type="molecule type" value="Genomic_DNA"/>
</dbReference>
<dbReference type="AlphaFoldDB" id="A0A444Y3B1"/>
<dbReference type="SUPFAM" id="SSF50249">
    <property type="entry name" value="Nucleic acid-binding proteins"/>
    <property type="match status" value="1"/>
</dbReference>
<evidence type="ECO:0008006" key="4">
    <source>
        <dbReference type="Google" id="ProtNLM"/>
    </source>
</evidence>
<feature type="region of interest" description="Disordered" evidence="1">
    <location>
        <begin position="370"/>
        <end position="390"/>
    </location>
</feature>
<protein>
    <recommendedName>
        <fullName evidence="4">Replication factor A C-terminal domain-containing protein</fullName>
    </recommendedName>
</protein>
<evidence type="ECO:0000313" key="2">
    <source>
        <dbReference type="EMBL" id="RYQ96379.1"/>
    </source>
</evidence>
<evidence type="ECO:0000313" key="3">
    <source>
        <dbReference type="Proteomes" id="UP000289738"/>
    </source>
</evidence>
<name>A0A444Y3B1_ARAHY</name>
<keyword evidence="3" id="KW-1185">Reference proteome</keyword>
<proteinExistence type="predicted"/>
<dbReference type="Proteomes" id="UP000289738">
    <property type="component" value="Chromosome B08"/>
</dbReference>
<organism evidence="2 3">
    <name type="scientific">Arachis hypogaea</name>
    <name type="common">Peanut</name>
    <dbReference type="NCBI Taxonomy" id="3818"/>
    <lineage>
        <taxon>Eukaryota</taxon>
        <taxon>Viridiplantae</taxon>
        <taxon>Streptophyta</taxon>
        <taxon>Embryophyta</taxon>
        <taxon>Tracheophyta</taxon>
        <taxon>Spermatophyta</taxon>
        <taxon>Magnoliopsida</taxon>
        <taxon>eudicotyledons</taxon>
        <taxon>Gunneridae</taxon>
        <taxon>Pentapetalae</taxon>
        <taxon>rosids</taxon>
        <taxon>fabids</taxon>
        <taxon>Fabales</taxon>
        <taxon>Fabaceae</taxon>
        <taxon>Papilionoideae</taxon>
        <taxon>50 kb inversion clade</taxon>
        <taxon>dalbergioids sensu lato</taxon>
        <taxon>Dalbergieae</taxon>
        <taxon>Pterocarpus clade</taxon>
        <taxon>Arachis</taxon>
    </lineage>
</organism>
<gene>
    <name evidence="2" type="ORF">Ahy_B08g092117</name>
</gene>
<reference evidence="2 3" key="1">
    <citation type="submission" date="2019-01" db="EMBL/GenBank/DDBJ databases">
        <title>Sequencing of cultivated peanut Arachis hypogaea provides insights into genome evolution and oil improvement.</title>
        <authorList>
            <person name="Chen X."/>
        </authorList>
    </citation>
    <scope>NUCLEOTIDE SEQUENCE [LARGE SCALE GENOMIC DNA]</scope>
    <source>
        <strain evidence="3">cv. Fuhuasheng</strain>
        <tissue evidence="2">Leaves</tissue>
    </source>
</reference>
<sequence>MLVSVSEEKEYDKDGKKIKLAMMELAENEILCALFGEYVDELNRFLSSGSIPHGVSVSQSIGIVGSGKNIGIEEDFMKLTPRCTAKSLDDNNRAETFVVLAKIAEIVEDGPWWYSACVCGRGVQVESGIYFCQFFNIHVTNMTTRPVFMCILKKSKFRVKVLVEDSTGVFIFVLFDREASYLLNKTCAHLFEQYLKDVDVVFGTQSPPIFQEIVEKTMLFKVLSRPVGMEKFKGTYPVRRICDDAAIVGMFELSGSYLSPEKAEFIPKGEGSFGESSKVIKSPNLGLTPSSCSELFAGSPQCTQKESSVVDLGVDEDAKLNEVDNSENSCDEVDESEEAYVVGLNRGSLNDEKDVKPLLKRLRRSLRLQFDEADESRGSGNDGSSGQGVN</sequence>
<accession>A0A444Y3B1</accession>
<comment type="caution">
    <text evidence="2">The sequence shown here is derived from an EMBL/GenBank/DDBJ whole genome shotgun (WGS) entry which is preliminary data.</text>
</comment>
<dbReference type="InterPro" id="IPR012340">
    <property type="entry name" value="NA-bd_OB-fold"/>
</dbReference>
<dbReference type="Gene3D" id="2.40.50.140">
    <property type="entry name" value="Nucleic acid-binding proteins"/>
    <property type="match status" value="1"/>
</dbReference>
<feature type="compositionally biased region" description="Gly residues" evidence="1">
    <location>
        <begin position="380"/>
        <end position="390"/>
    </location>
</feature>
<evidence type="ECO:0000256" key="1">
    <source>
        <dbReference type="SAM" id="MobiDB-lite"/>
    </source>
</evidence>